<dbReference type="GO" id="GO:0004316">
    <property type="term" value="F:3-oxoacyl-[acyl-carrier-protein] reductase (NADPH) activity"/>
    <property type="evidence" value="ECO:0007669"/>
    <property type="project" value="UniProtKB-EC"/>
</dbReference>
<feature type="compositionally biased region" description="Low complexity" evidence="1">
    <location>
        <begin position="30"/>
        <end position="43"/>
    </location>
</feature>
<feature type="compositionally biased region" description="Basic residues" evidence="1">
    <location>
        <begin position="1"/>
        <end position="25"/>
    </location>
</feature>
<keyword evidence="2" id="KW-0560">Oxidoreductase</keyword>
<dbReference type="EMBL" id="CADCUY010000046">
    <property type="protein sequence ID" value="CAA9387909.1"/>
    <property type="molecule type" value="Genomic_DNA"/>
</dbReference>
<reference evidence="2" key="1">
    <citation type="submission" date="2020-02" db="EMBL/GenBank/DDBJ databases">
        <authorList>
            <person name="Meier V. D."/>
        </authorList>
    </citation>
    <scope>NUCLEOTIDE SEQUENCE</scope>
    <source>
        <strain evidence="2">AVDCRST_MAG35</strain>
    </source>
</reference>
<feature type="non-terminal residue" evidence="2">
    <location>
        <position position="1"/>
    </location>
</feature>
<dbReference type="EC" id="1.1.1.100" evidence="2"/>
<organism evidence="2">
    <name type="scientific">uncultured Quadrisphaera sp</name>
    <dbReference type="NCBI Taxonomy" id="904978"/>
    <lineage>
        <taxon>Bacteria</taxon>
        <taxon>Bacillati</taxon>
        <taxon>Actinomycetota</taxon>
        <taxon>Actinomycetes</taxon>
        <taxon>Kineosporiales</taxon>
        <taxon>Kineosporiaceae</taxon>
        <taxon>Quadrisphaera</taxon>
        <taxon>environmental samples</taxon>
    </lineage>
</organism>
<feature type="region of interest" description="Disordered" evidence="1">
    <location>
        <begin position="1"/>
        <end position="250"/>
    </location>
</feature>
<evidence type="ECO:0000313" key="2">
    <source>
        <dbReference type="EMBL" id="CAA9387909.1"/>
    </source>
</evidence>
<name>A0A6J4NI61_9ACTN</name>
<sequence length="262" mass="29184">DARPAPRRPHRPGHRCRSAGCHRRGDRPAARCAGRVGAGARVVAARRRAALGCGPRRPRSAGGRDPQCRWPGRARLRRPERPPGTGGAGRCRPGGFRPSGRPGRQPRPVQRPGPRAADRRGGRPQLRGQHPGRAAARAGLRRPARRAARRPHRGLHLRSVPRSHAGRAPLHRVQGRPARADAQPGRAPDAPRDHRQLRRPGPERHRVRRRRHPRGRGRAQPRWALGQPGRRREAGGVAGERRCRLGHGPDRRLRRRLVLPRL</sequence>
<feature type="compositionally biased region" description="Basic residues" evidence="1">
    <location>
        <begin position="139"/>
        <end position="174"/>
    </location>
</feature>
<feature type="compositionally biased region" description="Basic and acidic residues" evidence="1">
    <location>
        <begin position="189"/>
        <end position="204"/>
    </location>
</feature>
<feature type="non-terminal residue" evidence="2">
    <location>
        <position position="262"/>
    </location>
</feature>
<feature type="compositionally biased region" description="Basic residues" evidence="1">
    <location>
        <begin position="205"/>
        <end position="219"/>
    </location>
</feature>
<dbReference type="AlphaFoldDB" id="A0A6J4NI61"/>
<feature type="compositionally biased region" description="Low complexity" evidence="1">
    <location>
        <begin position="90"/>
        <end position="115"/>
    </location>
</feature>
<proteinExistence type="predicted"/>
<accession>A0A6J4NI61</accession>
<feature type="compositionally biased region" description="Basic and acidic residues" evidence="1">
    <location>
        <begin position="230"/>
        <end position="250"/>
    </location>
</feature>
<evidence type="ECO:0000256" key="1">
    <source>
        <dbReference type="SAM" id="MobiDB-lite"/>
    </source>
</evidence>
<protein>
    <submittedName>
        <fullName evidence="2">3-oxoacyl-[acyl-carrier protein] reductase</fullName>
        <ecNumber evidence="2">1.1.1.100</ecNumber>
    </submittedName>
</protein>
<gene>
    <name evidence="2" type="ORF">AVDCRST_MAG35-244</name>
</gene>